<dbReference type="PRINTS" id="PR00413">
    <property type="entry name" value="HADHALOGNASE"/>
</dbReference>
<gene>
    <name evidence="1" type="primary">yrfG</name>
    <name evidence="1" type="ORF">TUM4630_12420</name>
</gene>
<dbReference type="NCBIfam" id="TIGR01509">
    <property type="entry name" value="HAD-SF-IA-v3"/>
    <property type="match status" value="1"/>
</dbReference>
<accession>A0ABQ4PC12</accession>
<proteinExistence type="predicted"/>
<dbReference type="SFLD" id="SFLDG01129">
    <property type="entry name" value="C1.5:_HAD__Beta-PGM__Phosphata"/>
    <property type="match status" value="1"/>
</dbReference>
<evidence type="ECO:0000313" key="1">
    <source>
        <dbReference type="EMBL" id="GIU45110.1"/>
    </source>
</evidence>
<comment type="caution">
    <text evidence="1">The sequence shown here is derived from an EMBL/GenBank/DDBJ whole genome shotgun (WGS) entry which is preliminary data.</text>
</comment>
<dbReference type="RefSeq" id="WP_119978697.1">
    <property type="nucleotide sequence ID" value="NZ_BPFB01000011.1"/>
</dbReference>
<dbReference type="Pfam" id="PF00702">
    <property type="entry name" value="Hydrolase"/>
    <property type="match status" value="1"/>
</dbReference>
<dbReference type="Proteomes" id="UP000761574">
    <property type="component" value="Unassembled WGS sequence"/>
</dbReference>
<dbReference type="SUPFAM" id="SSF56784">
    <property type="entry name" value="HAD-like"/>
    <property type="match status" value="1"/>
</dbReference>
<organism evidence="1 2">
    <name type="scientific">Shewanella algidipiscicola</name>
    <dbReference type="NCBI Taxonomy" id="614070"/>
    <lineage>
        <taxon>Bacteria</taxon>
        <taxon>Pseudomonadati</taxon>
        <taxon>Pseudomonadota</taxon>
        <taxon>Gammaproteobacteria</taxon>
        <taxon>Alteromonadales</taxon>
        <taxon>Shewanellaceae</taxon>
        <taxon>Shewanella</taxon>
    </lineage>
</organism>
<dbReference type="NCBIfam" id="NF011564">
    <property type="entry name" value="PRK14988.1"/>
    <property type="match status" value="1"/>
</dbReference>
<dbReference type="InterPro" id="IPR006439">
    <property type="entry name" value="HAD-SF_hydro_IA"/>
</dbReference>
<dbReference type="InterPro" id="IPR036412">
    <property type="entry name" value="HAD-like_sf"/>
</dbReference>
<protein>
    <submittedName>
        <fullName evidence="1">Nucleotidase</fullName>
    </submittedName>
</protein>
<dbReference type="PANTHER" id="PTHR43611">
    <property type="entry name" value="ALPHA-D-GLUCOSE 1-PHOSPHATE PHOSPHATASE"/>
    <property type="match status" value="1"/>
</dbReference>
<keyword evidence="2" id="KW-1185">Reference proteome</keyword>
<name>A0ABQ4PC12_9GAMM</name>
<dbReference type="InterPro" id="IPR023214">
    <property type="entry name" value="HAD_sf"/>
</dbReference>
<reference evidence="1 2" key="1">
    <citation type="submission" date="2021-05" db="EMBL/GenBank/DDBJ databases">
        <title>Molecular characterization for Shewanella algae harboring chromosomal blaOXA-55-like strains isolated from clinical and environment sample.</title>
        <authorList>
            <person name="Ohama Y."/>
            <person name="Aoki K."/>
            <person name="Harada S."/>
            <person name="Moriya K."/>
            <person name="Ishii Y."/>
            <person name="Tateda K."/>
        </authorList>
    </citation>
    <scope>NUCLEOTIDE SEQUENCE [LARGE SCALE GENOMIC DNA]</scope>
    <source>
        <strain evidence="1 2">LMG 23746</strain>
    </source>
</reference>
<sequence>MFPWDKIDTVLLDMDGTLLDLHFDSHFWLKLVPQTLSHNRNISLNEANVLVEQAYDQVVGTLDWYCLDYWQQQLQLDIVMLQRTLADRIQLRQDSMPFLHTLAKKHKTRILVTNAHPHSLALKLEHTELAQGLDHMLSSHETGFAKEHPQFWSSLFKQYQLQPSRCLFIDDSEAILHAAKQAGVGYLLGISNPDSKKPHKIFTHFPAIHDYHHLLDDLIASKP</sequence>
<evidence type="ECO:0000313" key="2">
    <source>
        <dbReference type="Proteomes" id="UP000761574"/>
    </source>
</evidence>
<dbReference type="Gene3D" id="3.40.50.1000">
    <property type="entry name" value="HAD superfamily/HAD-like"/>
    <property type="match status" value="1"/>
</dbReference>
<dbReference type="PANTHER" id="PTHR43611:SF3">
    <property type="entry name" value="FLAVIN MONONUCLEOTIDE HYDROLASE 1, CHLOROPLATIC"/>
    <property type="match status" value="1"/>
</dbReference>
<dbReference type="SFLD" id="SFLDS00003">
    <property type="entry name" value="Haloacid_Dehalogenase"/>
    <property type="match status" value="1"/>
</dbReference>
<dbReference type="EMBL" id="BPFB01000011">
    <property type="protein sequence ID" value="GIU45110.1"/>
    <property type="molecule type" value="Genomic_DNA"/>
</dbReference>
<dbReference type="CDD" id="cd01427">
    <property type="entry name" value="HAD_like"/>
    <property type="match status" value="1"/>
</dbReference>